<evidence type="ECO:0000256" key="1">
    <source>
        <dbReference type="ARBA" id="ARBA00022741"/>
    </source>
</evidence>
<protein>
    <submittedName>
        <fullName evidence="5">Long-chain fatty acid--CoA ligase</fullName>
    </submittedName>
</protein>
<name>A0A5R9GQL1_9PROT</name>
<dbReference type="GO" id="GO:0004467">
    <property type="term" value="F:long-chain fatty acid-CoA ligase activity"/>
    <property type="evidence" value="ECO:0007669"/>
    <property type="project" value="UniProtKB-EC"/>
</dbReference>
<dbReference type="GO" id="GO:0005524">
    <property type="term" value="F:ATP binding"/>
    <property type="evidence" value="ECO:0007669"/>
    <property type="project" value="UniProtKB-KW"/>
</dbReference>
<keyword evidence="1" id="KW-0547">Nucleotide-binding</keyword>
<dbReference type="EMBL" id="VBRY01000004">
    <property type="protein sequence ID" value="TLS67888.1"/>
    <property type="molecule type" value="Genomic_DNA"/>
</dbReference>
<comment type="catalytic activity">
    <reaction evidence="3">
        <text>a long-chain fatty acid + ATP + CoA = a long-chain fatty acyl-CoA + AMP + diphosphate</text>
        <dbReference type="Rhea" id="RHEA:15421"/>
        <dbReference type="ChEBI" id="CHEBI:30616"/>
        <dbReference type="ChEBI" id="CHEBI:33019"/>
        <dbReference type="ChEBI" id="CHEBI:57287"/>
        <dbReference type="ChEBI" id="CHEBI:57560"/>
        <dbReference type="ChEBI" id="CHEBI:83139"/>
        <dbReference type="ChEBI" id="CHEBI:456215"/>
        <dbReference type="EC" id="6.2.1.3"/>
    </reaction>
    <physiologicalReaction direction="left-to-right" evidence="3">
        <dbReference type="Rhea" id="RHEA:15422"/>
    </physiologicalReaction>
</comment>
<dbReference type="Pfam" id="PF23562">
    <property type="entry name" value="AMP-binding_C_3"/>
    <property type="match status" value="1"/>
</dbReference>
<dbReference type="PANTHER" id="PTHR43272">
    <property type="entry name" value="LONG-CHAIN-FATTY-ACID--COA LIGASE"/>
    <property type="match status" value="1"/>
</dbReference>
<evidence type="ECO:0000313" key="6">
    <source>
        <dbReference type="Proteomes" id="UP000306585"/>
    </source>
</evidence>
<comment type="caution">
    <text evidence="5">The sequence shown here is derived from an EMBL/GenBank/DDBJ whole genome shotgun (WGS) entry which is preliminary data.</text>
</comment>
<keyword evidence="2" id="KW-0067">ATP-binding</keyword>
<dbReference type="PANTHER" id="PTHR43272:SF33">
    <property type="entry name" value="AMP-BINDING DOMAIN-CONTAINING PROTEIN-RELATED"/>
    <property type="match status" value="1"/>
</dbReference>
<dbReference type="InterPro" id="IPR000873">
    <property type="entry name" value="AMP-dep_synth/lig_dom"/>
</dbReference>
<reference evidence="5 6" key="1">
    <citation type="journal article" date="2019" name="Appl. Environ. Microbiol.">
        <title>Environmental Evidence and Genomic Insight of Iron-oxidizing Bacteria Preference Towards More Corrosion Resistant Stainless Steel at Higher Salinities.</title>
        <authorList>
            <person name="Garrison C.E."/>
            <person name="Price K.A."/>
            <person name="Field E.K."/>
        </authorList>
    </citation>
    <scope>NUCLEOTIDE SEQUENCE [LARGE SCALE GENOMIC DNA]</scope>
    <source>
        <strain evidence="5 6">P3</strain>
    </source>
</reference>
<evidence type="ECO:0000256" key="3">
    <source>
        <dbReference type="ARBA" id="ARBA00024484"/>
    </source>
</evidence>
<dbReference type="Gene3D" id="3.40.50.12780">
    <property type="entry name" value="N-terminal domain of ligase-like"/>
    <property type="match status" value="1"/>
</dbReference>
<gene>
    <name evidence="5" type="ORF">FEF65_05415</name>
</gene>
<dbReference type="PROSITE" id="PS00455">
    <property type="entry name" value="AMP_BINDING"/>
    <property type="match status" value="1"/>
</dbReference>
<dbReference type="Gene3D" id="3.30.300.30">
    <property type="match status" value="1"/>
</dbReference>
<keyword evidence="5" id="KW-0436">Ligase</keyword>
<keyword evidence="6" id="KW-1185">Reference proteome</keyword>
<dbReference type="InterPro" id="IPR042099">
    <property type="entry name" value="ANL_N_sf"/>
</dbReference>
<evidence type="ECO:0000313" key="5">
    <source>
        <dbReference type="EMBL" id="TLS67888.1"/>
    </source>
</evidence>
<organism evidence="5 6">
    <name type="scientific">Mariprofundus erugo</name>
    <dbReference type="NCBI Taxonomy" id="2528639"/>
    <lineage>
        <taxon>Bacteria</taxon>
        <taxon>Pseudomonadati</taxon>
        <taxon>Pseudomonadota</taxon>
        <taxon>Candidatius Mariprofundia</taxon>
        <taxon>Mariprofundales</taxon>
        <taxon>Mariprofundaceae</taxon>
        <taxon>Mariprofundus</taxon>
    </lineage>
</organism>
<proteinExistence type="predicted"/>
<dbReference type="AlphaFoldDB" id="A0A5R9GQL1"/>
<evidence type="ECO:0000256" key="2">
    <source>
        <dbReference type="ARBA" id="ARBA00022840"/>
    </source>
</evidence>
<dbReference type="Proteomes" id="UP000306585">
    <property type="component" value="Unassembled WGS sequence"/>
</dbReference>
<feature type="domain" description="AMP-dependent synthetase/ligase" evidence="4">
    <location>
        <begin position="10"/>
        <end position="348"/>
    </location>
</feature>
<dbReference type="RefSeq" id="WP_138238784.1">
    <property type="nucleotide sequence ID" value="NZ_VBRY01000004.1"/>
</dbReference>
<dbReference type="InterPro" id="IPR020845">
    <property type="entry name" value="AMP-binding_CS"/>
</dbReference>
<evidence type="ECO:0000259" key="4">
    <source>
        <dbReference type="Pfam" id="PF00501"/>
    </source>
</evidence>
<sequence>MSLVLSALQGHAVNQPDHPALVSGSVSISYAELSDAVSQASVQLGDCDIHMMALAADNTPAWAIADLACMQASIPLIPVPHFFSPTQVAHMLQQAGVDAILTDRADQLVGLLSAMSIAHESVAGIAGLQLLRITAQPRELPEACAKITYTSGSTGEPKGVCLTLAAMERVAASLAERTAACSTDHHLALLPYATLLENIGGLYAPLIAGATIHAPGMAAIGMSGASGLDVERFVSMLHATGASTCIMIPQMLHALVAAVSAGAPRPERLRYIAVGGAPVSPHLLAAAAALGLHVYEGYGLSEASSVVAVNAPGDHRPGSVGRPLPHVLLSFGEDGEIMVRGSLFSGYLGERQLAADEAWPTGDIGYLDKDGYLHLSGRKKHIFITAFGRNVSPEWVERELSIEPAIAQCCVFGEARPFNVAVICPRKGYEPGAVDAAIAAANMRLPDYARISRWIPAVEPFTVANGLWTGTGRPRRQHLENCYRDQLDLMYEE</sequence>
<dbReference type="GO" id="GO:0016020">
    <property type="term" value="C:membrane"/>
    <property type="evidence" value="ECO:0007669"/>
    <property type="project" value="TreeGrafter"/>
</dbReference>
<accession>A0A5R9GQL1</accession>
<dbReference type="Pfam" id="PF00501">
    <property type="entry name" value="AMP-binding"/>
    <property type="match status" value="1"/>
</dbReference>
<dbReference type="InterPro" id="IPR045851">
    <property type="entry name" value="AMP-bd_C_sf"/>
</dbReference>
<dbReference type="SUPFAM" id="SSF56801">
    <property type="entry name" value="Acetyl-CoA synthetase-like"/>
    <property type="match status" value="1"/>
</dbReference>